<comment type="caution">
    <text evidence="1">The sequence shown here is derived from an EMBL/GenBank/DDBJ whole genome shotgun (WGS) entry which is preliminary data.</text>
</comment>
<evidence type="ECO:0000313" key="2">
    <source>
        <dbReference type="Proteomes" id="UP000480854"/>
    </source>
</evidence>
<reference evidence="1 2" key="1">
    <citation type="submission" date="2018-07" db="EMBL/GenBank/DDBJ databases">
        <title>Genome sequence of Azospirillum sp. ATCC 49961.</title>
        <authorList>
            <person name="Sant'Anna F.H."/>
            <person name="Baldani J.I."/>
            <person name="Zilli J.E."/>
            <person name="Reis V.M."/>
            <person name="Hartmann A."/>
            <person name="Cruz L."/>
            <person name="de Souza E.M."/>
            <person name="de Oliveira Pedrosa F."/>
            <person name="Passaglia L.M.P."/>
        </authorList>
    </citation>
    <scope>NUCLEOTIDE SEQUENCE [LARGE SCALE GENOMIC DNA]</scope>
    <source>
        <strain evidence="1 2">ATCC 49961</strain>
    </source>
</reference>
<name>A0A9W7TYZ3_9PROT</name>
<dbReference type="AlphaFoldDB" id="A0A9W7TYZ3"/>
<dbReference type="RefSeq" id="WP_149469206.1">
    <property type="nucleotide sequence ID" value="NZ_QOKW01000008.1"/>
</dbReference>
<dbReference type="Proteomes" id="UP000480854">
    <property type="component" value="Unassembled WGS sequence"/>
</dbReference>
<gene>
    <name evidence="1" type="ORF">DS843_12380</name>
</gene>
<dbReference type="EMBL" id="QOKW01000008">
    <property type="protein sequence ID" value="KAA0680632.1"/>
    <property type="molecule type" value="Genomic_DNA"/>
</dbReference>
<dbReference type="OrthoDB" id="9798990at2"/>
<proteinExistence type="predicted"/>
<accession>A0A9W7TYZ3</accession>
<evidence type="ECO:0000313" key="1">
    <source>
        <dbReference type="EMBL" id="KAA0680632.1"/>
    </source>
</evidence>
<organism evidence="1 2">
    <name type="scientific">Roseomonas genomospecies 6</name>
    <dbReference type="NCBI Taxonomy" id="214106"/>
    <lineage>
        <taxon>Bacteria</taxon>
        <taxon>Pseudomonadati</taxon>
        <taxon>Pseudomonadota</taxon>
        <taxon>Alphaproteobacteria</taxon>
        <taxon>Acetobacterales</taxon>
        <taxon>Roseomonadaceae</taxon>
        <taxon>Roseomonas</taxon>
    </lineage>
</organism>
<keyword evidence="2" id="KW-1185">Reference proteome</keyword>
<sequence length="41" mass="4584">MDLLLDTRVFLWWDVGADPISPSVRAVIADSKGVAQMWARP</sequence>
<protein>
    <submittedName>
        <fullName evidence="1">Twitching motility protein PilT</fullName>
    </submittedName>
</protein>